<keyword evidence="11" id="KW-0436">Ligase</keyword>
<dbReference type="Proteomes" id="UP000594638">
    <property type="component" value="Unassembled WGS sequence"/>
</dbReference>
<evidence type="ECO:0000259" key="10">
    <source>
        <dbReference type="PROSITE" id="PS50089"/>
    </source>
</evidence>
<evidence type="ECO:0000256" key="2">
    <source>
        <dbReference type="ARBA" id="ARBA00012483"/>
    </source>
</evidence>
<dbReference type="EMBL" id="CACTIH010003676">
    <property type="protein sequence ID" value="CAA2981629.1"/>
    <property type="molecule type" value="Genomic_DNA"/>
</dbReference>
<evidence type="ECO:0000256" key="7">
    <source>
        <dbReference type="ARBA" id="ARBA00022833"/>
    </source>
</evidence>
<keyword evidence="7" id="KW-0862">Zinc</keyword>
<dbReference type="InterPro" id="IPR013083">
    <property type="entry name" value="Znf_RING/FYVE/PHD"/>
</dbReference>
<dbReference type="SUPFAM" id="SSF57850">
    <property type="entry name" value="RING/U-box"/>
    <property type="match status" value="1"/>
</dbReference>
<dbReference type="GO" id="GO:0016874">
    <property type="term" value="F:ligase activity"/>
    <property type="evidence" value="ECO:0007669"/>
    <property type="project" value="UniProtKB-KW"/>
</dbReference>
<dbReference type="OrthoDB" id="8062037at2759"/>
<keyword evidence="5 8" id="KW-0863">Zinc-finger</keyword>
<reference evidence="11 12" key="1">
    <citation type="submission" date="2019-12" db="EMBL/GenBank/DDBJ databases">
        <authorList>
            <person name="Alioto T."/>
            <person name="Alioto T."/>
            <person name="Gomez Garrido J."/>
        </authorList>
    </citation>
    <scope>NUCLEOTIDE SEQUENCE [LARGE SCALE GENOMIC DNA]</scope>
</reference>
<dbReference type="GO" id="GO:0005634">
    <property type="term" value="C:nucleus"/>
    <property type="evidence" value="ECO:0007669"/>
    <property type="project" value="TreeGrafter"/>
</dbReference>
<evidence type="ECO:0000256" key="4">
    <source>
        <dbReference type="ARBA" id="ARBA00022723"/>
    </source>
</evidence>
<feature type="region of interest" description="Disordered" evidence="9">
    <location>
        <begin position="1"/>
        <end position="24"/>
    </location>
</feature>
<sequence>MHRSTQFGGHMIDSQTNQQGPSHLHPESCIFYGTASNFLQPNIHSMVPAPGNPCNFNYQHTPEHHDGALFYGLTQYSAVHHQPPASNLDLTVAAPSGHYNPYVAPPSGIRDFPVPVNHGVHDQLSLSSTHRTVGIPTENYRRIIPYMDGVGGSFKMKNVEGFPGNYYYHNALVGLSSVISPVTSRPTESVAASFLPPEYAGDDPTSMVESGSHGSLSNRPGIVRPESAMAQNPNHFQGNHVAQSWQFPSNPWLNMHFNNGDNGPCWNQALNSPYAHANVNGPYVEAGNIGVQGYQMTAINRSSSGFHRSPIAQGHPHLHHPSPPTQGVGRYNYNFPSQVAASSLRTSTISSSNSGVNALQDVADAGPTFVAPVLPTGFGLYEPHRMELVLDSNARHHNLPHLRVLPEDGVAMLEIPGYNEAGDSIDRHWDMRLDIDHMSYEELLALGDQIGNVGTGLSEEAIQNNLRTRTITSSAPCSNIEEAACLDQKVNLCVICQIDYEDQENIGILNCGHECHGDCIKKWLLVKNTCPICKSTALIIDRKDV</sequence>
<evidence type="ECO:0000313" key="12">
    <source>
        <dbReference type="Proteomes" id="UP000594638"/>
    </source>
</evidence>
<dbReference type="Pfam" id="PF13639">
    <property type="entry name" value="zf-RING_2"/>
    <property type="match status" value="1"/>
</dbReference>
<dbReference type="InterPro" id="IPR045191">
    <property type="entry name" value="MBR1/2-like"/>
</dbReference>
<keyword evidence="6" id="KW-0833">Ubl conjugation pathway</keyword>
<dbReference type="Gramene" id="OE9A093551T3">
    <property type="protein sequence ID" value="OE9A093551C3"/>
    <property type="gene ID" value="OE9A093551"/>
</dbReference>
<dbReference type="PANTHER" id="PTHR22937">
    <property type="entry name" value="E3 UBIQUITIN-PROTEIN LIGASE RNF165"/>
    <property type="match status" value="1"/>
</dbReference>
<evidence type="ECO:0000256" key="1">
    <source>
        <dbReference type="ARBA" id="ARBA00000900"/>
    </source>
</evidence>
<proteinExistence type="predicted"/>
<evidence type="ECO:0000256" key="6">
    <source>
        <dbReference type="ARBA" id="ARBA00022786"/>
    </source>
</evidence>
<keyword evidence="3" id="KW-0808">Transferase</keyword>
<gene>
    <name evidence="11" type="ORF">OLEA9_A093551</name>
</gene>
<dbReference type="PROSITE" id="PS50089">
    <property type="entry name" value="ZF_RING_2"/>
    <property type="match status" value="1"/>
</dbReference>
<evidence type="ECO:0000256" key="5">
    <source>
        <dbReference type="ARBA" id="ARBA00022771"/>
    </source>
</evidence>
<keyword evidence="4" id="KW-0479">Metal-binding</keyword>
<protein>
    <recommendedName>
        <fullName evidence="2">RING-type E3 ubiquitin transferase</fullName>
        <ecNumber evidence="2">2.3.2.27</ecNumber>
    </recommendedName>
</protein>
<evidence type="ECO:0000256" key="3">
    <source>
        <dbReference type="ARBA" id="ARBA00022679"/>
    </source>
</evidence>
<evidence type="ECO:0000256" key="8">
    <source>
        <dbReference type="PROSITE-ProRule" id="PRU00175"/>
    </source>
</evidence>
<organism evidence="11 12">
    <name type="scientific">Olea europaea subsp. europaea</name>
    <dbReference type="NCBI Taxonomy" id="158383"/>
    <lineage>
        <taxon>Eukaryota</taxon>
        <taxon>Viridiplantae</taxon>
        <taxon>Streptophyta</taxon>
        <taxon>Embryophyta</taxon>
        <taxon>Tracheophyta</taxon>
        <taxon>Spermatophyta</taxon>
        <taxon>Magnoliopsida</taxon>
        <taxon>eudicotyledons</taxon>
        <taxon>Gunneridae</taxon>
        <taxon>Pentapetalae</taxon>
        <taxon>asterids</taxon>
        <taxon>lamiids</taxon>
        <taxon>Lamiales</taxon>
        <taxon>Oleaceae</taxon>
        <taxon>Oleeae</taxon>
        <taxon>Olea</taxon>
    </lineage>
</organism>
<evidence type="ECO:0000313" key="11">
    <source>
        <dbReference type="EMBL" id="CAA2981629.1"/>
    </source>
</evidence>
<dbReference type="Gramene" id="OE9A093551T2">
    <property type="protein sequence ID" value="OE9A093551C2"/>
    <property type="gene ID" value="OE9A093551"/>
</dbReference>
<dbReference type="AlphaFoldDB" id="A0A8S0RQX4"/>
<dbReference type="Gramene" id="OE9A093551T1">
    <property type="protein sequence ID" value="OE9A093551C1"/>
    <property type="gene ID" value="OE9A093551"/>
</dbReference>
<evidence type="ECO:0000256" key="9">
    <source>
        <dbReference type="SAM" id="MobiDB-lite"/>
    </source>
</evidence>
<dbReference type="GO" id="GO:0061630">
    <property type="term" value="F:ubiquitin protein ligase activity"/>
    <property type="evidence" value="ECO:0007669"/>
    <property type="project" value="UniProtKB-EC"/>
</dbReference>
<dbReference type="SMART" id="SM00184">
    <property type="entry name" value="RING"/>
    <property type="match status" value="1"/>
</dbReference>
<comment type="catalytic activity">
    <reaction evidence="1">
        <text>S-ubiquitinyl-[E2 ubiquitin-conjugating enzyme]-L-cysteine + [acceptor protein]-L-lysine = [E2 ubiquitin-conjugating enzyme]-L-cysteine + N(6)-ubiquitinyl-[acceptor protein]-L-lysine.</text>
        <dbReference type="EC" id="2.3.2.27"/>
    </reaction>
</comment>
<name>A0A8S0RQX4_OLEEU</name>
<feature type="compositionally biased region" description="Polar residues" evidence="9">
    <location>
        <begin position="1"/>
        <end position="21"/>
    </location>
</feature>
<dbReference type="InterPro" id="IPR001841">
    <property type="entry name" value="Znf_RING"/>
</dbReference>
<dbReference type="EC" id="2.3.2.27" evidence="2"/>
<dbReference type="GO" id="GO:0008270">
    <property type="term" value="F:zinc ion binding"/>
    <property type="evidence" value="ECO:0007669"/>
    <property type="project" value="UniProtKB-KW"/>
</dbReference>
<dbReference type="Gene3D" id="3.30.40.10">
    <property type="entry name" value="Zinc/RING finger domain, C3HC4 (zinc finger)"/>
    <property type="match status" value="1"/>
</dbReference>
<feature type="domain" description="RING-type" evidence="10">
    <location>
        <begin position="493"/>
        <end position="534"/>
    </location>
</feature>
<accession>A0A8S0RQX4</accession>
<comment type="caution">
    <text evidence="11">The sequence shown here is derived from an EMBL/GenBank/DDBJ whole genome shotgun (WGS) entry which is preliminary data.</text>
</comment>
<keyword evidence="12" id="KW-1185">Reference proteome</keyword>
<dbReference type="PANTHER" id="PTHR22937:SF222">
    <property type="entry name" value="RING-TYPE E3 UBIQUITIN TRANSFERASE"/>
    <property type="match status" value="1"/>
</dbReference>